<accession>A0A1B9IN29</accession>
<dbReference type="EMBL" id="KI669464">
    <property type="protein sequence ID" value="OCF56841.1"/>
    <property type="molecule type" value="Genomic_DNA"/>
</dbReference>
<reference evidence="2" key="2">
    <citation type="submission" date="2013-12" db="EMBL/GenBank/DDBJ databases">
        <title>Evolution of pathogenesis and genome organization in the Tremellales.</title>
        <authorList>
            <person name="Cuomo C."/>
            <person name="Litvintseva A."/>
            <person name="Heitman J."/>
            <person name="Chen Y."/>
            <person name="Sun S."/>
            <person name="Springer D."/>
            <person name="Dromer F."/>
            <person name="Young S."/>
            <person name="Zeng Q."/>
            <person name="Chapman S."/>
            <person name="Gujja S."/>
            <person name="Saif S."/>
            <person name="Birren B."/>
        </authorList>
    </citation>
    <scope>NUCLEOTIDE SEQUENCE [LARGE SCALE GENOMIC DNA]</scope>
    <source>
        <strain evidence="2">CBS 10435</strain>
    </source>
</reference>
<keyword evidence="2" id="KW-1185">Reference proteome</keyword>
<gene>
    <name evidence="1" type="ORF">L486_05696</name>
</gene>
<proteinExistence type="predicted"/>
<dbReference type="AlphaFoldDB" id="A0A1B9IN29"/>
<evidence type="ECO:0000313" key="2">
    <source>
        <dbReference type="Proteomes" id="UP000092583"/>
    </source>
</evidence>
<dbReference type="Proteomes" id="UP000092583">
    <property type="component" value="Unassembled WGS sequence"/>
</dbReference>
<protein>
    <submittedName>
        <fullName evidence="1">Uncharacterized protein</fullName>
    </submittedName>
</protein>
<sequence length="179" mass="20303">MDQHEILSKTNRILRLPQENSNATVKEGKRSFSFPREAFRSERLTRRGQGSRSVSLIVTKPTEPSVKKIMMKTNGYFVLNGEVEADEAVLPHIERDYARAQDKFRTLLGRHVGLHGPLQTQLVEQGSTEMAPVKVHTLLEGYIRGREIAKGTKTLFLQGPYYLSDYEQEGTEGLAERSE</sequence>
<evidence type="ECO:0000313" key="1">
    <source>
        <dbReference type="EMBL" id="OCF56841.1"/>
    </source>
</evidence>
<organism evidence="1 2">
    <name type="scientific">Kwoniella mangroviensis CBS 10435</name>
    <dbReference type="NCBI Taxonomy" id="1331196"/>
    <lineage>
        <taxon>Eukaryota</taxon>
        <taxon>Fungi</taxon>
        <taxon>Dikarya</taxon>
        <taxon>Basidiomycota</taxon>
        <taxon>Agaricomycotina</taxon>
        <taxon>Tremellomycetes</taxon>
        <taxon>Tremellales</taxon>
        <taxon>Cryptococcaceae</taxon>
        <taxon>Kwoniella</taxon>
    </lineage>
</organism>
<reference evidence="1 2" key="1">
    <citation type="submission" date="2013-07" db="EMBL/GenBank/DDBJ databases">
        <title>The Genome Sequence of Kwoniella mangroviensis CBS10435.</title>
        <authorList>
            <consortium name="The Broad Institute Genome Sequencing Platform"/>
            <person name="Cuomo C."/>
            <person name="Litvintseva A."/>
            <person name="Chen Y."/>
            <person name="Heitman J."/>
            <person name="Sun S."/>
            <person name="Springer D."/>
            <person name="Dromer F."/>
            <person name="Young S.K."/>
            <person name="Zeng Q."/>
            <person name="Gargeya S."/>
            <person name="Fitzgerald M."/>
            <person name="Abouelleil A."/>
            <person name="Alvarado L."/>
            <person name="Berlin A.M."/>
            <person name="Chapman S.B."/>
            <person name="Dewar J."/>
            <person name="Goldberg J."/>
            <person name="Griggs A."/>
            <person name="Gujja S."/>
            <person name="Hansen M."/>
            <person name="Howarth C."/>
            <person name="Imamovic A."/>
            <person name="Larimer J."/>
            <person name="McCowan C."/>
            <person name="Murphy C."/>
            <person name="Pearson M."/>
            <person name="Priest M."/>
            <person name="Roberts A."/>
            <person name="Saif S."/>
            <person name="Shea T."/>
            <person name="Sykes S."/>
            <person name="Wortman J."/>
            <person name="Nusbaum C."/>
            <person name="Birren B."/>
        </authorList>
    </citation>
    <scope>NUCLEOTIDE SEQUENCE [LARGE SCALE GENOMIC DNA]</scope>
    <source>
        <strain evidence="1 2">CBS 10435</strain>
    </source>
</reference>
<name>A0A1B9IN29_9TREE</name>